<keyword evidence="1" id="KW-0736">Signalosome</keyword>
<reference evidence="2" key="1">
    <citation type="submission" date="2015-12" db="EMBL/GenBank/DDBJ databases">
        <title>Update maize B73 reference genome by single molecule sequencing technologies.</title>
        <authorList>
            <consortium name="Maize Genome Sequencing Project"/>
            <person name="Ware D."/>
        </authorList>
    </citation>
    <scope>NUCLEOTIDE SEQUENCE [LARGE SCALE GENOMIC DNA]</scope>
    <source>
        <tissue evidence="2">Seedling</tissue>
    </source>
</reference>
<evidence type="ECO:0000256" key="1">
    <source>
        <dbReference type="ARBA" id="ARBA00022790"/>
    </source>
</evidence>
<gene>
    <name evidence="2" type="ORF">ZEAMMB73_Zm00001d006410</name>
</gene>
<protein>
    <submittedName>
        <fullName evidence="2">COP9 signalosome complex subunit 7</fullName>
    </submittedName>
</protein>
<dbReference type="EMBL" id="CM007648">
    <property type="protein sequence ID" value="ONM23730.1"/>
    <property type="molecule type" value="Genomic_DNA"/>
</dbReference>
<dbReference type="ExpressionAtlas" id="A0A1D6EVZ4">
    <property type="expression patterns" value="baseline and differential"/>
</dbReference>
<accession>A0A1D6EVZ4</accession>
<dbReference type="PANTHER" id="PTHR15350:SF5">
    <property type="entry name" value="COP9 SIGNALOSOME COMPLEX SUBUNIT 7"/>
    <property type="match status" value="1"/>
</dbReference>
<sequence length="204" mass="23619">MQELDVSNVRELEDFLINECMYSGIVRGKLDQLRRCFEARCLRPVQFAAGRDLTPDQLKNMIETLSDWLGTSDRLLHQIQEKIKWADTMSEVNKKHQKEFEDRVEEAKKSIKADIDLRGHDEFLSESGGIMDFEEDRVRPKSLCGVHLFGDIVVYLYRKLCSIVKTTPIMLCYFDTLILQEEATTGVVSISPYQSLPEWDLLIP</sequence>
<proteinExistence type="predicted"/>
<dbReference type="InterPro" id="IPR045237">
    <property type="entry name" value="COPS7/eIF3m"/>
</dbReference>
<organism evidence="2">
    <name type="scientific">Zea mays</name>
    <name type="common">Maize</name>
    <dbReference type="NCBI Taxonomy" id="4577"/>
    <lineage>
        <taxon>Eukaryota</taxon>
        <taxon>Viridiplantae</taxon>
        <taxon>Streptophyta</taxon>
        <taxon>Embryophyta</taxon>
        <taxon>Tracheophyta</taxon>
        <taxon>Spermatophyta</taxon>
        <taxon>Magnoliopsida</taxon>
        <taxon>Liliopsida</taxon>
        <taxon>Poales</taxon>
        <taxon>Poaceae</taxon>
        <taxon>PACMAD clade</taxon>
        <taxon>Panicoideae</taxon>
        <taxon>Andropogonodae</taxon>
        <taxon>Andropogoneae</taxon>
        <taxon>Tripsacinae</taxon>
        <taxon>Zea</taxon>
    </lineage>
</organism>
<evidence type="ECO:0000313" key="2">
    <source>
        <dbReference type="EMBL" id="ONM23730.1"/>
    </source>
</evidence>
<dbReference type="AlphaFoldDB" id="A0A1D6EVZ4"/>
<dbReference type="GO" id="GO:0008180">
    <property type="term" value="C:COP9 signalosome"/>
    <property type="evidence" value="ECO:0007669"/>
    <property type="project" value="UniProtKB-KW"/>
</dbReference>
<name>A0A1D6EVZ4_MAIZE</name>
<dbReference type="PANTHER" id="PTHR15350">
    <property type="entry name" value="COP9 SIGNALOSOME COMPLEX SUBUNIT 7/DENDRITIC CELL PROTEIN GA17"/>
    <property type="match status" value="1"/>
</dbReference>